<feature type="region of interest" description="Disordered" evidence="1">
    <location>
        <begin position="1"/>
        <end position="106"/>
    </location>
</feature>
<dbReference type="Proteomes" id="UP000230750">
    <property type="component" value="Unassembled WGS sequence"/>
</dbReference>
<proteinExistence type="predicted"/>
<gene>
    <name evidence="2" type="ORF">BSL78_10249</name>
</gene>
<feature type="compositionally biased region" description="Low complexity" evidence="1">
    <location>
        <begin position="37"/>
        <end position="50"/>
    </location>
</feature>
<evidence type="ECO:0000313" key="2">
    <source>
        <dbReference type="EMBL" id="PIK52816.1"/>
    </source>
</evidence>
<feature type="compositionally biased region" description="Polar residues" evidence="1">
    <location>
        <begin position="74"/>
        <end position="87"/>
    </location>
</feature>
<dbReference type="AlphaFoldDB" id="A0A2G8KXS2"/>
<evidence type="ECO:0000313" key="3">
    <source>
        <dbReference type="Proteomes" id="UP000230750"/>
    </source>
</evidence>
<accession>A0A2G8KXS2</accession>
<organism evidence="2 3">
    <name type="scientific">Stichopus japonicus</name>
    <name type="common">Sea cucumber</name>
    <dbReference type="NCBI Taxonomy" id="307972"/>
    <lineage>
        <taxon>Eukaryota</taxon>
        <taxon>Metazoa</taxon>
        <taxon>Echinodermata</taxon>
        <taxon>Eleutherozoa</taxon>
        <taxon>Echinozoa</taxon>
        <taxon>Holothuroidea</taxon>
        <taxon>Aspidochirotacea</taxon>
        <taxon>Aspidochirotida</taxon>
        <taxon>Stichopodidae</taxon>
        <taxon>Apostichopus</taxon>
    </lineage>
</organism>
<sequence length="170" mass="18233">MKNSPKQSHTGSREISGDGSPATGRMAKVMQEVAQHTPTSSNTSQNKNSTPAYSSPSAAKDSPKTVPAHCLMKGNNSSLTNRSNSYSFGMEGQHMSTSHRASQESIHSDIYPSSAHDRALAWKKVQGRTSSADNGLNLEKSSNTVEHKAVVHQSQRRTLAMKPIPLSTSA</sequence>
<dbReference type="EMBL" id="MRZV01000312">
    <property type="protein sequence ID" value="PIK52816.1"/>
    <property type="molecule type" value="Genomic_DNA"/>
</dbReference>
<feature type="region of interest" description="Disordered" evidence="1">
    <location>
        <begin position="129"/>
        <end position="170"/>
    </location>
</feature>
<reference evidence="2 3" key="1">
    <citation type="journal article" date="2017" name="PLoS Biol.">
        <title>The sea cucumber genome provides insights into morphological evolution and visceral regeneration.</title>
        <authorList>
            <person name="Zhang X."/>
            <person name="Sun L."/>
            <person name="Yuan J."/>
            <person name="Sun Y."/>
            <person name="Gao Y."/>
            <person name="Zhang L."/>
            <person name="Li S."/>
            <person name="Dai H."/>
            <person name="Hamel J.F."/>
            <person name="Liu C."/>
            <person name="Yu Y."/>
            <person name="Liu S."/>
            <person name="Lin W."/>
            <person name="Guo K."/>
            <person name="Jin S."/>
            <person name="Xu P."/>
            <person name="Storey K.B."/>
            <person name="Huan P."/>
            <person name="Zhang T."/>
            <person name="Zhou Y."/>
            <person name="Zhang J."/>
            <person name="Lin C."/>
            <person name="Li X."/>
            <person name="Xing L."/>
            <person name="Huo D."/>
            <person name="Sun M."/>
            <person name="Wang L."/>
            <person name="Mercier A."/>
            <person name="Li F."/>
            <person name="Yang H."/>
            <person name="Xiang J."/>
        </authorList>
    </citation>
    <scope>NUCLEOTIDE SEQUENCE [LARGE SCALE GENOMIC DNA]</scope>
    <source>
        <strain evidence="2">Shaxun</strain>
        <tissue evidence="2">Muscle</tissue>
    </source>
</reference>
<evidence type="ECO:0000256" key="1">
    <source>
        <dbReference type="SAM" id="MobiDB-lite"/>
    </source>
</evidence>
<feature type="compositionally biased region" description="Polar residues" evidence="1">
    <location>
        <begin position="94"/>
        <end position="105"/>
    </location>
</feature>
<name>A0A2G8KXS2_STIJA</name>
<comment type="caution">
    <text evidence="2">The sequence shown here is derived from an EMBL/GenBank/DDBJ whole genome shotgun (WGS) entry which is preliminary data.</text>
</comment>
<feature type="compositionally biased region" description="Polar residues" evidence="1">
    <location>
        <begin position="1"/>
        <end position="10"/>
    </location>
</feature>
<protein>
    <submittedName>
        <fullName evidence="2">Uncharacterized protein</fullName>
    </submittedName>
</protein>
<keyword evidence="3" id="KW-1185">Reference proteome</keyword>
<feature type="compositionally biased region" description="Polar residues" evidence="1">
    <location>
        <begin position="129"/>
        <end position="144"/>
    </location>
</feature>